<dbReference type="PROSITE" id="PS51186">
    <property type="entry name" value="GNAT"/>
    <property type="match status" value="1"/>
</dbReference>
<dbReference type="RefSeq" id="WP_230302387.1">
    <property type="nucleotide sequence ID" value="NZ_CAKKMG010000037.1"/>
</dbReference>
<dbReference type="SUPFAM" id="SSF55729">
    <property type="entry name" value="Acyl-CoA N-acyltransferases (Nat)"/>
    <property type="match status" value="1"/>
</dbReference>
<evidence type="ECO:0000256" key="2">
    <source>
        <dbReference type="ARBA" id="ARBA00023315"/>
    </source>
</evidence>
<evidence type="ECO:0000256" key="3">
    <source>
        <dbReference type="ARBA" id="ARBA00038502"/>
    </source>
</evidence>
<organism evidence="5 6">
    <name type="scientific">Peribacillus simplex</name>
    <dbReference type="NCBI Taxonomy" id="1478"/>
    <lineage>
        <taxon>Bacteria</taxon>
        <taxon>Bacillati</taxon>
        <taxon>Bacillota</taxon>
        <taxon>Bacilli</taxon>
        <taxon>Bacillales</taxon>
        <taxon>Bacillaceae</taxon>
        <taxon>Peribacillus</taxon>
    </lineage>
</organism>
<evidence type="ECO:0000313" key="5">
    <source>
        <dbReference type="EMBL" id="CAH0236822.1"/>
    </source>
</evidence>
<dbReference type="InterPro" id="IPR051531">
    <property type="entry name" value="N-acetyltransferase"/>
</dbReference>
<keyword evidence="2" id="KW-0012">Acyltransferase</keyword>
<protein>
    <recommendedName>
        <fullName evidence="4">N-acetyltransferase domain-containing protein</fullName>
    </recommendedName>
</protein>
<accession>A0A9W4KYH7</accession>
<dbReference type="PANTHER" id="PTHR43792">
    <property type="entry name" value="GNAT FAMILY, PUTATIVE (AFU_ORTHOLOGUE AFUA_3G00765)-RELATED-RELATED"/>
    <property type="match status" value="1"/>
</dbReference>
<comment type="similarity">
    <text evidence="3">Belongs to the acetyltransferase family. RimJ subfamily.</text>
</comment>
<sequence>MKDIYIDRLNEQDAQELFAFECNNRRFFEHTVQSRGDDYYSFGTFEIRHKELLKEQEDAISSFYLIKDGSGIIVGRINLVDIDPINGTAHVGYRIGEAFTQKGIANEALKLLVNLAPELNVTQIHAKTTSSNMASQKVLVKNGFERISINTENNADTGQKVTFYHFSKNL</sequence>
<dbReference type="InterPro" id="IPR016181">
    <property type="entry name" value="Acyl_CoA_acyltransferase"/>
</dbReference>
<evidence type="ECO:0000313" key="6">
    <source>
        <dbReference type="Proteomes" id="UP000789326"/>
    </source>
</evidence>
<feature type="domain" description="N-acetyltransferase" evidence="4">
    <location>
        <begin position="4"/>
        <end position="170"/>
    </location>
</feature>
<dbReference type="Pfam" id="PF13302">
    <property type="entry name" value="Acetyltransf_3"/>
    <property type="match status" value="1"/>
</dbReference>
<gene>
    <name evidence="5" type="ORF">SRABI133_02781</name>
</gene>
<dbReference type="GO" id="GO:0008999">
    <property type="term" value="F:protein-N-terminal-alanine acetyltransferase activity"/>
    <property type="evidence" value="ECO:0007669"/>
    <property type="project" value="TreeGrafter"/>
</dbReference>
<evidence type="ECO:0000256" key="1">
    <source>
        <dbReference type="ARBA" id="ARBA00022679"/>
    </source>
</evidence>
<name>A0A9W4KYH7_9BACI</name>
<dbReference type="AlphaFoldDB" id="A0A9W4KYH7"/>
<dbReference type="Proteomes" id="UP000789326">
    <property type="component" value="Unassembled WGS sequence"/>
</dbReference>
<comment type="caution">
    <text evidence="5">The sequence shown here is derived from an EMBL/GenBank/DDBJ whole genome shotgun (WGS) entry which is preliminary data.</text>
</comment>
<dbReference type="Gene3D" id="3.40.630.30">
    <property type="match status" value="1"/>
</dbReference>
<dbReference type="InterPro" id="IPR000182">
    <property type="entry name" value="GNAT_dom"/>
</dbReference>
<dbReference type="PANTHER" id="PTHR43792:SF8">
    <property type="entry name" value="[RIBOSOMAL PROTEIN US5]-ALANINE N-ACETYLTRANSFERASE"/>
    <property type="match status" value="1"/>
</dbReference>
<evidence type="ECO:0000259" key="4">
    <source>
        <dbReference type="PROSITE" id="PS51186"/>
    </source>
</evidence>
<keyword evidence="1" id="KW-0808">Transferase</keyword>
<dbReference type="EMBL" id="CAKKMG010000037">
    <property type="protein sequence ID" value="CAH0236822.1"/>
    <property type="molecule type" value="Genomic_DNA"/>
</dbReference>
<dbReference type="GO" id="GO:0005737">
    <property type="term" value="C:cytoplasm"/>
    <property type="evidence" value="ECO:0007669"/>
    <property type="project" value="TreeGrafter"/>
</dbReference>
<proteinExistence type="inferred from homology"/>
<reference evidence="5" key="1">
    <citation type="submission" date="2021-11" db="EMBL/GenBank/DDBJ databases">
        <authorList>
            <person name="Bulgarelli D."/>
        </authorList>
    </citation>
    <scope>NUCLEOTIDE SEQUENCE</scope>
    <source>
        <strain evidence="5">Bi133</strain>
    </source>
</reference>